<keyword evidence="4 7" id="KW-0812">Transmembrane</keyword>
<feature type="transmembrane region" description="Helical" evidence="7">
    <location>
        <begin position="52"/>
        <end position="72"/>
    </location>
</feature>
<evidence type="ECO:0000313" key="9">
    <source>
        <dbReference type="EMBL" id="PSG90252.1"/>
    </source>
</evidence>
<keyword evidence="3 9" id="KW-0808">Transferase</keyword>
<evidence type="ECO:0000256" key="1">
    <source>
        <dbReference type="ARBA" id="ARBA00004141"/>
    </source>
</evidence>
<dbReference type="Pfam" id="PF02397">
    <property type="entry name" value="Bac_transf"/>
    <property type="match status" value="1"/>
</dbReference>
<dbReference type="OrthoDB" id="9808602at2"/>
<evidence type="ECO:0000256" key="6">
    <source>
        <dbReference type="ARBA" id="ARBA00023136"/>
    </source>
</evidence>
<reference evidence="9 10" key="1">
    <citation type="submission" date="2018-03" db="EMBL/GenBank/DDBJ databases">
        <title>Mesoflavibacter sp. HG37 and Mesoflavibacter sp. HG96 sp.nov., two marine bacteria isolated from seawater of Western Pacific Ocean.</title>
        <authorList>
            <person name="Cheng H."/>
            <person name="Wu Y.-H."/>
            <person name="Guo L.-L."/>
            <person name="Xu X.-W."/>
        </authorList>
    </citation>
    <scope>NUCLEOTIDE SEQUENCE [LARGE SCALE GENOMIC DNA]</scope>
    <source>
        <strain evidence="9 10">KCTC 32269</strain>
    </source>
</reference>
<dbReference type="PANTHER" id="PTHR30576:SF0">
    <property type="entry name" value="UNDECAPRENYL-PHOSPHATE N-ACETYLGALACTOSAMINYL 1-PHOSPHATE TRANSFERASE-RELATED"/>
    <property type="match status" value="1"/>
</dbReference>
<dbReference type="EMBL" id="PXOQ01000007">
    <property type="protein sequence ID" value="PSG90252.1"/>
    <property type="molecule type" value="Genomic_DNA"/>
</dbReference>
<dbReference type="InterPro" id="IPR003362">
    <property type="entry name" value="Bact_transf"/>
</dbReference>
<comment type="similarity">
    <text evidence="2">Belongs to the bacterial sugar transferase family.</text>
</comment>
<feature type="transmembrane region" description="Helical" evidence="7">
    <location>
        <begin position="12"/>
        <end position="32"/>
    </location>
</feature>
<keyword evidence="10" id="KW-1185">Reference proteome</keyword>
<protein>
    <submittedName>
        <fullName evidence="9">Undecaprenyl-phosphate glucose phosphotransferase</fullName>
    </submittedName>
</protein>
<keyword evidence="6 7" id="KW-0472">Membrane</keyword>
<feature type="transmembrane region" description="Helical" evidence="7">
    <location>
        <begin position="281"/>
        <end position="303"/>
    </location>
</feature>
<evidence type="ECO:0000256" key="4">
    <source>
        <dbReference type="ARBA" id="ARBA00022692"/>
    </source>
</evidence>
<evidence type="ECO:0000256" key="5">
    <source>
        <dbReference type="ARBA" id="ARBA00022989"/>
    </source>
</evidence>
<feature type="transmembrane region" description="Helical" evidence="7">
    <location>
        <begin position="84"/>
        <end position="104"/>
    </location>
</feature>
<sequence>MEYTKGRYSWVIRPLLIGFDLCVINGFAYSFFNFNQQSLYFFSNELLNNKHFLFLLYSVALWLLSSSVLKFYKVYRYTSPINILTLLIQQFLTFTFIFFAFIGAFRSIDIQVFEAIMFLMVTFLVIGVAKFVSYYLLKFFRKIWRGNLRQIVIIGNSESAQEMHKLATIKKDLGYRIKATFSDYKFKNLKGKPKDCFEYLKTEDGIDEIYCSIDEFSESEINELVKLAELNHFNLKFLQESKLSITKRLKTDFYNYLPVLSLQEVPINNDLNKIIKRIFDILFSFFVILFVMSWLTPILIILIKLESKGPVFYKHVRNGINYKEFTCYKFRSLKTVKEVQGTYVTQNDDRVTKIGQFLRRTSLDEMPQFYNVLVGDMSVVGPRPHMLSYTEDYSKQINKYNFIFRHNVKPGITGLAQIKGYRGEIKTKEDIINRIKYDNFYIENWSLFLDIKIIFETATNMFRGQKEAY</sequence>
<feature type="domain" description="Bacterial sugar transferase" evidence="8">
    <location>
        <begin position="276"/>
        <end position="462"/>
    </location>
</feature>
<dbReference type="RefSeq" id="WP_106462392.1">
    <property type="nucleotide sequence ID" value="NZ_PXOQ01000007.1"/>
</dbReference>
<evidence type="ECO:0000259" key="8">
    <source>
        <dbReference type="Pfam" id="PF02397"/>
    </source>
</evidence>
<name>A0A2T1NCT5_9FLAO</name>
<evidence type="ECO:0000313" key="10">
    <source>
        <dbReference type="Proteomes" id="UP000238426"/>
    </source>
</evidence>
<keyword evidence="5 7" id="KW-1133">Transmembrane helix</keyword>
<dbReference type="GO" id="GO:0016020">
    <property type="term" value="C:membrane"/>
    <property type="evidence" value="ECO:0007669"/>
    <property type="project" value="UniProtKB-SubCell"/>
</dbReference>
<accession>A0A2T1NCT5</accession>
<gene>
    <name evidence="9" type="ORF">C7H52_02940</name>
</gene>
<dbReference type="PANTHER" id="PTHR30576">
    <property type="entry name" value="COLANIC BIOSYNTHESIS UDP-GLUCOSE LIPID CARRIER TRANSFERASE"/>
    <property type="match status" value="1"/>
</dbReference>
<evidence type="ECO:0000256" key="7">
    <source>
        <dbReference type="SAM" id="Phobius"/>
    </source>
</evidence>
<comment type="caution">
    <text evidence="9">The sequence shown here is derived from an EMBL/GenBank/DDBJ whole genome shotgun (WGS) entry which is preliminary data.</text>
</comment>
<dbReference type="NCBIfam" id="TIGR03025">
    <property type="entry name" value="EPS_sugtrans"/>
    <property type="match status" value="1"/>
</dbReference>
<feature type="transmembrane region" description="Helical" evidence="7">
    <location>
        <begin position="116"/>
        <end position="137"/>
    </location>
</feature>
<proteinExistence type="inferred from homology"/>
<dbReference type="AlphaFoldDB" id="A0A2T1NCT5"/>
<dbReference type="Pfam" id="PF13727">
    <property type="entry name" value="CoA_binding_3"/>
    <property type="match status" value="1"/>
</dbReference>
<dbReference type="GO" id="GO:0016780">
    <property type="term" value="F:phosphotransferase activity, for other substituted phosphate groups"/>
    <property type="evidence" value="ECO:0007669"/>
    <property type="project" value="TreeGrafter"/>
</dbReference>
<evidence type="ECO:0000256" key="3">
    <source>
        <dbReference type="ARBA" id="ARBA00022679"/>
    </source>
</evidence>
<dbReference type="InterPro" id="IPR017475">
    <property type="entry name" value="EPS_sugar_tfrase"/>
</dbReference>
<dbReference type="Proteomes" id="UP000238426">
    <property type="component" value="Unassembled WGS sequence"/>
</dbReference>
<evidence type="ECO:0000256" key="2">
    <source>
        <dbReference type="ARBA" id="ARBA00006464"/>
    </source>
</evidence>
<comment type="subcellular location">
    <subcellularLocation>
        <location evidence="1">Membrane</location>
        <topology evidence="1">Multi-pass membrane protein</topology>
    </subcellularLocation>
</comment>
<organism evidence="9 10">
    <name type="scientific">Aurantibacter aestuarii</name>
    <dbReference type="NCBI Taxonomy" id="1266046"/>
    <lineage>
        <taxon>Bacteria</taxon>
        <taxon>Pseudomonadati</taxon>
        <taxon>Bacteroidota</taxon>
        <taxon>Flavobacteriia</taxon>
        <taxon>Flavobacteriales</taxon>
        <taxon>Flavobacteriaceae</taxon>
        <taxon>Aurantibacter</taxon>
    </lineage>
</organism>